<dbReference type="InterPro" id="IPR015943">
    <property type="entry name" value="WD40/YVTN_repeat-like_dom_sf"/>
</dbReference>
<name>A0ABV7T3B7_9SPHN</name>
<keyword evidence="2" id="KW-0732">Signal</keyword>
<dbReference type="RefSeq" id="WP_261294434.1">
    <property type="nucleotide sequence ID" value="NZ_JANQBK010000007.1"/>
</dbReference>
<reference evidence="6" key="1">
    <citation type="journal article" date="2019" name="Int. J. Syst. Evol. Microbiol.">
        <title>The Global Catalogue of Microorganisms (GCM) 10K type strain sequencing project: providing services to taxonomists for standard genome sequencing and annotation.</title>
        <authorList>
            <consortium name="The Broad Institute Genomics Platform"/>
            <consortium name="The Broad Institute Genome Sequencing Center for Infectious Disease"/>
            <person name="Wu L."/>
            <person name="Ma J."/>
        </authorList>
    </citation>
    <scope>NUCLEOTIDE SEQUENCE [LARGE SCALE GENOMIC DNA]</scope>
    <source>
        <strain evidence="6">KCTC 42739</strain>
    </source>
</reference>
<feature type="signal peptide" evidence="2">
    <location>
        <begin position="1"/>
        <end position="20"/>
    </location>
</feature>
<dbReference type="InterPro" id="IPR011042">
    <property type="entry name" value="6-blade_b-propeller_TolB-like"/>
</dbReference>
<dbReference type="Proteomes" id="UP001595713">
    <property type="component" value="Unassembled WGS sequence"/>
</dbReference>
<feature type="chain" id="PRO_5047420636" evidence="2">
    <location>
        <begin position="21"/>
        <end position="647"/>
    </location>
</feature>
<dbReference type="InterPro" id="IPR023302">
    <property type="entry name" value="Pept_S9A_N"/>
</dbReference>
<sequence length="647" mass="69315">MRHLLVATALIALTPGLAPAQTAAKVDVRTVGAATLENVPPIAPELTTAVARYQQSRSASVADWLPDGSLLIATRFGTTVQLHRVQAPGMARTQITFAAEPIAGGRAIPQSDRIAFSRDTGGDEWFQIYTMGPDGNPLQLTEAGTRNDGLTVSKDGRRIFWSQAIKGSGDRNILSADPTDPASRALVYKATGAMTPSDVSDDGKTLLMTLGVSNREQKLFTLDIASGALTEIAKGTPANLSGAKFIRGGRALLAVSNRGSDVQRLVEIDVATGRMTPIAPGLAWDVEDFELSDDGRVLAYVINEDGYSKVVVRDFVTRRALPQPAFIKGVVSALRLSPDGRKLAVSIASAAGPGDVYGWDVGGGTLARWTQSEIGPIDRARLPEPKLVRFASFDKLSVPAFVYRPKSAARGAKTPVLISIHGGPEGQARPGWSPTIASFVDTLGATVIVPNVRGSDGYGTKYLNLDNAEKREDSVRDIGALLDWIATQPDLDASRIAVIGGSYGGYMSLAAMTKYSDRLAGGVDLFGIGDWVTFLENTEAYRRDNRRAEYGDERTAKMKAVFAKISPRANVAGITKPMLIEQGVNDPRVPMRESKQMVDALRARGVPVSYLLFADEGHGWRKKPNQDLSLQVEMAFLRGVLGTTPAK</sequence>
<evidence type="ECO:0000259" key="3">
    <source>
        <dbReference type="Pfam" id="PF00326"/>
    </source>
</evidence>
<proteinExistence type="predicted"/>
<dbReference type="EMBL" id="JBHRXP010000009">
    <property type="protein sequence ID" value="MFC3582145.1"/>
    <property type="molecule type" value="Genomic_DNA"/>
</dbReference>
<dbReference type="Gene3D" id="2.130.10.10">
    <property type="entry name" value="YVTN repeat-like/Quinoprotein amine dehydrogenase"/>
    <property type="match status" value="1"/>
</dbReference>
<keyword evidence="6" id="KW-1185">Reference proteome</keyword>
<dbReference type="InterPro" id="IPR001375">
    <property type="entry name" value="Peptidase_S9_cat"/>
</dbReference>
<dbReference type="PANTHER" id="PTHR42776">
    <property type="entry name" value="SERINE PEPTIDASE S9 FAMILY MEMBER"/>
    <property type="match status" value="1"/>
</dbReference>
<comment type="caution">
    <text evidence="5">The sequence shown here is derived from an EMBL/GenBank/DDBJ whole genome shotgun (WGS) entry which is preliminary data.</text>
</comment>
<protein>
    <submittedName>
        <fullName evidence="5">S9 family peptidase</fullName>
    </submittedName>
</protein>
<keyword evidence="1" id="KW-0378">Hydrolase</keyword>
<feature type="domain" description="Peptidase S9 prolyl oligopeptidase catalytic" evidence="3">
    <location>
        <begin position="437"/>
        <end position="642"/>
    </location>
</feature>
<dbReference type="SUPFAM" id="SSF53474">
    <property type="entry name" value="alpha/beta-Hydrolases"/>
    <property type="match status" value="1"/>
</dbReference>
<evidence type="ECO:0000313" key="5">
    <source>
        <dbReference type="EMBL" id="MFC3582145.1"/>
    </source>
</evidence>
<evidence type="ECO:0000259" key="4">
    <source>
        <dbReference type="Pfam" id="PF02897"/>
    </source>
</evidence>
<gene>
    <name evidence="5" type="ORF">ACFONA_18390</name>
</gene>
<feature type="domain" description="Peptidase S9A N-terminal" evidence="4">
    <location>
        <begin position="109"/>
        <end position="370"/>
    </location>
</feature>
<dbReference type="Pfam" id="PF00326">
    <property type="entry name" value="Peptidase_S9"/>
    <property type="match status" value="1"/>
</dbReference>
<evidence type="ECO:0000256" key="2">
    <source>
        <dbReference type="SAM" id="SignalP"/>
    </source>
</evidence>
<dbReference type="Gene3D" id="2.120.10.30">
    <property type="entry name" value="TolB, C-terminal domain"/>
    <property type="match status" value="1"/>
</dbReference>
<evidence type="ECO:0000256" key="1">
    <source>
        <dbReference type="ARBA" id="ARBA00022801"/>
    </source>
</evidence>
<organism evidence="5 6">
    <name type="scientific">Sphingomonas hylomeconis</name>
    <dbReference type="NCBI Taxonomy" id="1395958"/>
    <lineage>
        <taxon>Bacteria</taxon>
        <taxon>Pseudomonadati</taxon>
        <taxon>Pseudomonadota</taxon>
        <taxon>Alphaproteobacteria</taxon>
        <taxon>Sphingomonadales</taxon>
        <taxon>Sphingomonadaceae</taxon>
        <taxon>Sphingomonas</taxon>
    </lineage>
</organism>
<dbReference type="SUPFAM" id="SSF82171">
    <property type="entry name" value="DPP6 N-terminal domain-like"/>
    <property type="match status" value="1"/>
</dbReference>
<accession>A0ABV7T3B7</accession>
<evidence type="ECO:0000313" key="6">
    <source>
        <dbReference type="Proteomes" id="UP001595713"/>
    </source>
</evidence>
<dbReference type="Gene3D" id="3.40.50.1820">
    <property type="entry name" value="alpha/beta hydrolase"/>
    <property type="match status" value="1"/>
</dbReference>
<dbReference type="InterPro" id="IPR029058">
    <property type="entry name" value="AB_hydrolase_fold"/>
</dbReference>
<dbReference type="PANTHER" id="PTHR42776:SF27">
    <property type="entry name" value="DIPEPTIDYL PEPTIDASE FAMILY MEMBER 6"/>
    <property type="match status" value="1"/>
</dbReference>
<dbReference type="Pfam" id="PF02897">
    <property type="entry name" value="Peptidase_S9_N"/>
    <property type="match status" value="1"/>
</dbReference>